<dbReference type="EMBL" id="JAUFQC010000015">
    <property type="protein sequence ID" value="MDN3611162.1"/>
    <property type="molecule type" value="Genomic_DNA"/>
</dbReference>
<protein>
    <submittedName>
        <fullName evidence="1">Uncharacterized protein</fullName>
    </submittedName>
</protein>
<dbReference type="RefSeq" id="WP_290312706.1">
    <property type="nucleotide sequence ID" value="NZ_JAUFQC010000015.1"/>
</dbReference>
<evidence type="ECO:0000313" key="2">
    <source>
        <dbReference type="Proteomes" id="UP001238540"/>
    </source>
</evidence>
<name>A0ABT8BVH6_9VIBR</name>
<evidence type="ECO:0000313" key="1">
    <source>
        <dbReference type="EMBL" id="MDN3611162.1"/>
    </source>
</evidence>
<reference evidence="2" key="1">
    <citation type="journal article" date="2019" name="Int. J. Syst. Evol. Microbiol.">
        <title>The Global Catalogue of Microorganisms (GCM) 10K type strain sequencing project: providing services to taxonomists for standard genome sequencing and annotation.</title>
        <authorList>
            <consortium name="The Broad Institute Genomics Platform"/>
            <consortium name="The Broad Institute Genome Sequencing Center for Infectious Disease"/>
            <person name="Wu L."/>
            <person name="Ma J."/>
        </authorList>
    </citation>
    <scope>NUCLEOTIDE SEQUENCE [LARGE SCALE GENOMIC DNA]</scope>
    <source>
        <strain evidence="2">CECT 7398</strain>
    </source>
</reference>
<accession>A0ABT8BVH6</accession>
<sequence>MVEAQKTDYLRTQYSHERTQLPNGWNDNTFLPYDYGYFALYTIKKIVESA</sequence>
<organism evidence="1 2">
    <name type="scientific">Vibrio ostreicida</name>
    <dbReference type="NCBI Taxonomy" id="526588"/>
    <lineage>
        <taxon>Bacteria</taxon>
        <taxon>Pseudomonadati</taxon>
        <taxon>Pseudomonadota</taxon>
        <taxon>Gammaproteobacteria</taxon>
        <taxon>Vibrionales</taxon>
        <taxon>Vibrionaceae</taxon>
        <taxon>Vibrio</taxon>
    </lineage>
</organism>
<keyword evidence="2" id="KW-1185">Reference proteome</keyword>
<gene>
    <name evidence="1" type="ORF">QWZ16_16095</name>
</gene>
<dbReference type="Gene3D" id="3.40.190.10">
    <property type="entry name" value="Periplasmic binding protein-like II"/>
    <property type="match status" value="2"/>
</dbReference>
<proteinExistence type="predicted"/>
<dbReference type="Proteomes" id="UP001238540">
    <property type="component" value="Unassembled WGS sequence"/>
</dbReference>
<comment type="caution">
    <text evidence="1">The sequence shown here is derived from an EMBL/GenBank/DDBJ whole genome shotgun (WGS) entry which is preliminary data.</text>
</comment>